<organism evidence="1">
    <name type="scientific">Ignisphaera aggregans</name>
    <dbReference type="NCBI Taxonomy" id="334771"/>
    <lineage>
        <taxon>Archaea</taxon>
        <taxon>Thermoproteota</taxon>
        <taxon>Thermoprotei</taxon>
        <taxon>Desulfurococcales</taxon>
        <taxon>Desulfurococcaceae</taxon>
        <taxon>Ignisphaera</taxon>
    </lineage>
</organism>
<name>A0A832AQR6_9CREN</name>
<proteinExistence type="predicted"/>
<evidence type="ECO:0000313" key="1">
    <source>
        <dbReference type="EMBL" id="HFQ78299.1"/>
    </source>
</evidence>
<gene>
    <name evidence="1" type="ORF">ENT99_01170</name>
</gene>
<dbReference type="EMBL" id="DTAU01000028">
    <property type="protein sequence ID" value="HFQ78299.1"/>
    <property type="molecule type" value="Genomic_DNA"/>
</dbReference>
<protein>
    <submittedName>
        <fullName evidence="1">Uncharacterized protein</fullName>
    </submittedName>
</protein>
<reference evidence="1" key="1">
    <citation type="journal article" date="2020" name="mSystems">
        <title>Genome- and Community-Level Interaction Insights into Carbon Utilization and Element Cycling Functions of Hydrothermarchaeota in Hydrothermal Sediment.</title>
        <authorList>
            <person name="Zhou Z."/>
            <person name="Liu Y."/>
            <person name="Xu W."/>
            <person name="Pan J."/>
            <person name="Luo Z.H."/>
            <person name="Li M."/>
        </authorList>
    </citation>
    <scope>NUCLEOTIDE SEQUENCE</scope>
    <source>
        <strain evidence="1">SpSt-629</strain>
    </source>
</reference>
<sequence length="284" mass="33263">MNRASFVRRVRTVVPLIGIPIKGCRNTYVSTIINHECIMRASYRFVRCSIKALDNGEKVHQGSVTNYINEYMNMILSELLDMCMNGEISIECPFKVPDIVLFVIGTTELLLNTFKTRKLEYKDYQHIFAALDRKFWSIDIENAYLYSLRCAYMNKATCVCRDVYDVINFEPVDIDLEFIYENKCHRDLCLELENPYDNVTTTYMLKFVTHVVSKMVQDLNSFNYVSKSIEKYLKLLYDIEVRTALENIEGNATINLFNIFVKPVADISTIKIYKLRLKYLEREV</sequence>
<accession>A0A832AQR6</accession>
<dbReference type="AlphaFoldDB" id="A0A832AQR6"/>
<comment type="caution">
    <text evidence="1">The sequence shown here is derived from an EMBL/GenBank/DDBJ whole genome shotgun (WGS) entry which is preliminary data.</text>
</comment>